<evidence type="ECO:0000313" key="2">
    <source>
        <dbReference type="Proteomes" id="UP000198802"/>
    </source>
</evidence>
<evidence type="ECO:0000313" key="1">
    <source>
        <dbReference type="EMBL" id="CUU58343.1"/>
    </source>
</evidence>
<dbReference type="RefSeq" id="WP_091281408.1">
    <property type="nucleotide sequence ID" value="NZ_FAOZ01000018.1"/>
</dbReference>
<organism evidence="1 2">
    <name type="scientific">Parafrankia irregularis</name>
    <dbReference type="NCBI Taxonomy" id="795642"/>
    <lineage>
        <taxon>Bacteria</taxon>
        <taxon>Bacillati</taxon>
        <taxon>Actinomycetota</taxon>
        <taxon>Actinomycetes</taxon>
        <taxon>Frankiales</taxon>
        <taxon>Frankiaceae</taxon>
        <taxon>Parafrankia</taxon>
    </lineage>
</organism>
<accession>A0A0S4QRT7</accession>
<gene>
    <name evidence="1" type="ORF">Ga0074812_118115</name>
</gene>
<sequence>MTRTNAPAPAHIGAPAATAAARADGDLGGIPGQDIPRDHAGFGVLTFDVCLRLVGGERIGRVAFAADGEVLVLPVNYIVDGNTIAFRSRVGSKLSAATSHSVVAFEVDGFDETVRVGWSVLMNGYAEAVRDDAEIRRLEARGLAPWAANLERPTWIRIHWDSVSGRSTTPGSAGRRC</sequence>
<dbReference type="InterPro" id="IPR024747">
    <property type="entry name" value="Pyridox_Oxase-rel"/>
</dbReference>
<proteinExistence type="predicted"/>
<dbReference type="InterPro" id="IPR012349">
    <property type="entry name" value="Split_barrel_FMN-bd"/>
</dbReference>
<dbReference type="Gene3D" id="2.30.110.10">
    <property type="entry name" value="Electron Transport, Fmn-binding Protein, Chain A"/>
    <property type="match status" value="1"/>
</dbReference>
<reference evidence="2" key="1">
    <citation type="submission" date="2015-11" db="EMBL/GenBank/DDBJ databases">
        <authorList>
            <person name="Varghese N."/>
        </authorList>
    </citation>
    <scope>NUCLEOTIDE SEQUENCE [LARGE SCALE GENOMIC DNA]</scope>
    <source>
        <strain evidence="2">DSM 45899</strain>
    </source>
</reference>
<dbReference type="AlphaFoldDB" id="A0A0S4QRT7"/>
<dbReference type="Proteomes" id="UP000198802">
    <property type="component" value="Unassembled WGS sequence"/>
</dbReference>
<dbReference type="Pfam" id="PF12900">
    <property type="entry name" value="Pyridox_ox_2"/>
    <property type="match status" value="1"/>
</dbReference>
<protein>
    <submittedName>
        <fullName evidence="1">Nitroimidazol reductase NimA, pyridoxamine 5'-phosphate oxidase superfamily</fullName>
    </submittedName>
</protein>
<keyword evidence="2" id="KW-1185">Reference proteome</keyword>
<name>A0A0S4QRT7_9ACTN</name>
<dbReference type="SUPFAM" id="SSF50475">
    <property type="entry name" value="FMN-binding split barrel"/>
    <property type="match status" value="1"/>
</dbReference>
<dbReference type="EMBL" id="FAOZ01000018">
    <property type="protein sequence ID" value="CUU58343.1"/>
    <property type="molecule type" value="Genomic_DNA"/>
</dbReference>